<dbReference type="KEGG" id="xdi:EZH22_03965"/>
<dbReference type="GO" id="GO:0016787">
    <property type="term" value="F:hydrolase activity"/>
    <property type="evidence" value="ECO:0007669"/>
    <property type="project" value="UniProtKB-KW"/>
</dbReference>
<feature type="region of interest" description="Disordered" evidence="1">
    <location>
        <begin position="228"/>
        <end position="253"/>
    </location>
</feature>
<protein>
    <submittedName>
        <fullName evidence="3">Dienelactone hydrolase family protein</fullName>
    </submittedName>
</protein>
<gene>
    <name evidence="3" type="ORF">EZH22_03965</name>
</gene>
<keyword evidence="4" id="KW-1185">Reference proteome</keyword>
<sequence>MIEVTASDVKFSAYRADPDGTPKGAVVVLQDVFGVNADIRKIADGFAAAGYVAVAPALFDKVKSSIELEPSAVDEGRSLSAEIGNDWPLAAIQATVDTVKDAGKVALVGYSWGGYLAYLAANEVKGLACAIGYHTDGLLGAMMEKRRIPTLIHFAEQDPENPEEDVVQFRARRPDVSAFSYPGASRGFSYPAGAAYNAEAAEKALERTLFWISQYVVGQGPVQLKNAGAYAQAKTEKKGKKKTADDDMGPPLD</sequence>
<dbReference type="PANTHER" id="PTHR46623">
    <property type="entry name" value="CARBOXYMETHYLENEBUTENOLIDASE-RELATED"/>
    <property type="match status" value="1"/>
</dbReference>
<dbReference type="InterPro" id="IPR051049">
    <property type="entry name" value="Dienelactone_hydrolase-like"/>
</dbReference>
<feature type="domain" description="Dienelactone hydrolase" evidence="2">
    <location>
        <begin position="11"/>
        <end position="215"/>
    </location>
</feature>
<dbReference type="RefSeq" id="WP_203194479.1">
    <property type="nucleotide sequence ID" value="NZ_CP063362.1"/>
</dbReference>
<proteinExistence type="predicted"/>
<accession>A0A974PQK4</accession>
<dbReference type="InterPro" id="IPR002925">
    <property type="entry name" value="Dienelactn_hydro"/>
</dbReference>
<evidence type="ECO:0000259" key="2">
    <source>
        <dbReference type="Pfam" id="PF01738"/>
    </source>
</evidence>
<dbReference type="InterPro" id="IPR029058">
    <property type="entry name" value="AB_hydrolase_fold"/>
</dbReference>
<reference evidence="3 4" key="1">
    <citation type="submission" date="2020-10" db="EMBL/GenBank/DDBJ databases">
        <title>Degradation of 1,4-Dioxane by Xanthobacter sp. YN2, via a Novel Group-2 Soluble Di-Iron Monooxygenase.</title>
        <authorList>
            <person name="Ma F."/>
            <person name="Wang Y."/>
            <person name="Yang J."/>
            <person name="Guo H."/>
            <person name="Su D."/>
            <person name="Yu L."/>
        </authorList>
    </citation>
    <scope>NUCLEOTIDE SEQUENCE [LARGE SCALE GENOMIC DNA]</scope>
    <source>
        <strain evidence="3 4">YN2</strain>
    </source>
</reference>
<name>A0A974PQK4_9HYPH</name>
<dbReference type="AlphaFoldDB" id="A0A974PQK4"/>
<keyword evidence="3" id="KW-0378">Hydrolase</keyword>
<organism evidence="3 4">
    <name type="scientific">Xanthobacter dioxanivorans</name>
    <dbReference type="NCBI Taxonomy" id="2528964"/>
    <lineage>
        <taxon>Bacteria</taxon>
        <taxon>Pseudomonadati</taxon>
        <taxon>Pseudomonadota</taxon>
        <taxon>Alphaproteobacteria</taxon>
        <taxon>Hyphomicrobiales</taxon>
        <taxon>Xanthobacteraceae</taxon>
        <taxon>Xanthobacter</taxon>
    </lineage>
</organism>
<dbReference type="EMBL" id="CP063362">
    <property type="protein sequence ID" value="QRG07563.1"/>
    <property type="molecule type" value="Genomic_DNA"/>
</dbReference>
<dbReference type="Proteomes" id="UP000596427">
    <property type="component" value="Chromosome"/>
</dbReference>
<evidence type="ECO:0000313" key="4">
    <source>
        <dbReference type="Proteomes" id="UP000596427"/>
    </source>
</evidence>
<evidence type="ECO:0000313" key="3">
    <source>
        <dbReference type="EMBL" id="QRG07563.1"/>
    </source>
</evidence>
<dbReference type="Gene3D" id="3.40.50.1820">
    <property type="entry name" value="alpha/beta hydrolase"/>
    <property type="match status" value="1"/>
</dbReference>
<dbReference type="PANTHER" id="PTHR46623:SF6">
    <property type="entry name" value="ALPHA_BETA-HYDROLASES SUPERFAMILY PROTEIN"/>
    <property type="match status" value="1"/>
</dbReference>
<evidence type="ECO:0000256" key="1">
    <source>
        <dbReference type="SAM" id="MobiDB-lite"/>
    </source>
</evidence>
<dbReference type="Pfam" id="PF01738">
    <property type="entry name" value="DLH"/>
    <property type="match status" value="1"/>
</dbReference>
<dbReference type="SUPFAM" id="SSF53474">
    <property type="entry name" value="alpha/beta-Hydrolases"/>
    <property type="match status" value="1"/>
</dbReference>